<evidence type="ECO:0000256" key="2">
    <source>
        <dbReference type="ARBA" id="ARBA00022729"/>
    </source>
</evidence>
<evidence type="ECO:0000256" key="4">
    <source>
        <dbReference type="ARBA" id="ARBA00023157"/>
    </source>
</evidence>
<feature type="region of interest" description="Disordered" evidence="6">
    <location>
        <begin position="339"/>
        <end position="365"/>
    </location>
</feature>
<feature type="domain" description="Chitin-binding type-2" evidence="8">
    <location>
        <begin position="196"/>
        <end position="256"/>
    </location>
</feature>
<keyword evidence="3" id="KW-0677">Repeat</keyword>
<keyword evidence="4" id="KW-1015">Disulfide bond</keyword>
<dbReference type="GO" id="GO:0005576">
    <property type="term" value="C:extracellular region"/>
    <property type="evidence" value="ECO:0007669"/>
    <property type="project" value="InterPro"/>
</dbReference>
<dbReference type="SMART" id="SM00494">
    <property type="entry name" value="ChtBD2"/>
    <property type="match status" value="3"/>
</dbReference>
<dbReference type="EMBL" id="OA886532">
    <property type="protein sequence ID" value="CAD7282905.1"/>
    <property type="molecule type" value="Genomic_DNA"/>
</dbReference>
<dbReference type="PANTHER" id="PTHR23301:SF104">
    <property type="entry name" value="BCDNA.GH02976"/>
    <property type="match status" value="1"/>
</dbReference>
<evidence type="ECO:0000256" key="1">
    <source>
        <dbReference type="ARBA" id="ARBA00022669"/>
    </source>
</evidence>
<evidence type="ECO:0000256" key="3">
    <source>
        <dbReference type="ARBA" id="ARBA00022737"/>
    </source>
</evidence>
<keyword evidence="5" id="KW-0325">Glycoprotein</keyword>
<dbReference type="EMBL" id="CAJPEX010004495">
    <property type="protein sequence ID" value="CAG0923057.1"/>
    <property type="molecule type" value="Genomic_DNA"/>
</dbReference>
<dbReference type="PANTHER" id="PTHR23301">
    <property type="entry name" value="CHITIN BINDING PERITROPHIN-A"/>
    <property type="match status" value="1"/>
</dbReference>
<organism evidence="9">
    <name type="scientific">Notodromas monacha</name>
    <dbReference type="NCBI Taxonomy" id="399045"/>
    <lineage>
        <taxon>Eukaryota</taxon>
        <taxon>Metazoa</taxon>
        <taxon>Ecdysozoa</taxon>
        <taxon>Arthropoda</taxon>
        <taxon>Crustacea</taxon>
        <taxon>Oligostraca</taxon>
        <taxon>Ostracoda</taxon>
        <taxon>Podocopa</taxon>
        <taxon>Podocopida</taxon>
        <taxon>Cypridocopina</taxon>
        <taxon>Cypridoidea</taxon>
        <taxon>Cyprididae</taxon>
        <taxon>Notodromas</taxon>
    </lineage>
</organism>
<dbReference type="Gene3D" id="2.170.140.10">
    <property type="entry name" value="Chitin binding domain"/>
    <property type="match status" value="3"/>
</dbReference>
<feature type="signal peptide" evidence="7">
    <location>
        <begin position="1"/>
        <end position="23"/>
    </location>
</feature>
<protein>
    <recommendedName>
        <fullName evidence="8">Chitin-binding type-2 domain-containing protein</fullName>
    </recommendedName>
</protein>
<dbReference type="InterPro" id="IPR036508">
    <property type="entry name" value="Chitin-bd_dom_sf"/>
</dbReference>
<dbReference type="GO" id="GO:0008061">
    <property type="term" value="F:chitin binding"/>
    <property type="evidence" value="ECO:0007669"/>
    <property type="project" value="UniProtKB-KW"/>
</dbReference>
<evidence type="ECO:0000256" key="6">
    <source>
        <dbReference type="SAM" id="MobiDB-lite"/>
    </source>
</evidence>
<dbReference type="SUPFAM" id="SSF57625">
    <property type="entry name" value="Invertebrate chitin-binding proteins"/>
    <property type="match status" value="3"/>
</dbReference>
<keyword evidence="1" id="KW-0147">Chitin-binding</keyword>
<keyword evidence="2 7" id="KW-0732">Signal</keyword>
<feature type="region of interest" description="Disordered" evidence="6">
    <location>
        <begin position="27"/>
        <end position="115"/>
    </location>
</feature>
<proteinExistence type="predicted"/>
<dbReference type="Pfam" id="PF01607">
    <property type="entry name" value="CBM_14"/>
    <property type="match status" value="3"/>
</dbReference>
<dbReference type="AlphaFoldDB" id="A0A7R9BYL4"/>
<feature type="domain" description="Chitin-binding type-2" evidence="8">
    <location>
        <begin position="128"/>
        <end position="186"/>
    </location>
</feature>
<accession>A0A7R9BYL4</accession>
<feature type="domain" description="Chitin-binding type-2" evidence="8">
    <location>
        <begin position="261"/>
        <end position="330"/>
    </location>
</feature>
<gene>
    <name evidence="9" type="ORF">NMOB1V02_LOCUS10523</name>
</gene>
<dbReference type="PROSITE" id="PS50940">
    <property type="entry name" value="CHIT_BIND_II"/>
    <property type="match status" value="3"/>
</dbReference>
<name>A0A7R9BYL4_9CRUS</name>
<dbReference type="Proteomes" id="UP000678499">
    <property type="component" value="Unassembled WGS sequence"/>
</dbReference>
<feature type="chain" id="PRO_5036403105" description="Chitin-binding type-2 domain-containing protein" evidence="7">
    <location>
        <begin position="24"/>
        <end position="387"/>
    </location>
</feature>
<dbReference type="OrthoDB" id="439917at2759"/>
<feature type="compositionally biased region" description="Polar residues" evidence="6">
    <location>
        <begin position="27"/>
        <end position="43"/>
    </location>
</feature>
<evidence type="ECO:0000313" key="10">
    <source>
        <dbReference type="Proteomes" id="UP000678499"/>
    </source>
</evidence>
<dbReference type="InterPro" id="IPR002557">
    <property type="entry name" value="Chitin-bd_dom"/>
</dbReference>
<sequence length="387" mass="43251">MQQCVWISIVLVGFCIIADGSDAAVSAENNNEETPAQPPVQNTRPQRRRPVAPAASAPDAETPQKSSSESSVPNSNPFRRRPAAPPVQPEEPQQEVQQQRREQLPAVQSTSSLADVDAADPAADGEFVSECPIADGFFADAFECDRYYECRGNKISEKVCKDGLVFNDYSVKFGRCDFPFNVDCTDRPKLQPAQPSPNCPRSNGYFAHPDPKECTKFFFCSDGVDNPITCPGGLIFDPKKGQCAWPEDAKREGCLAEELFEFNCPKQSNQDFNGPQRQQHPRFADPKDCQFFYLCIDGVTPRKNGCPLGRVFNQETGLCDEPENVLDCIDWYKDDPRFLTSTTSTSPRPRPTAKNSRVRPNRTRATTARALTRFSDRNVQKQEQQTF</sequence>
<feature type="compositionally biased region" description="Low complexity" evidence="6">
    <location>
        <begin position="66"/>
        <end position="77"/>
    </location>
</feature>
<evidence type="ECO:0000259" key="8">
    <source>
        <dbReference type="PROSITE" id="PS50940"/>
    </source>
</evidence>
<evidence type="ECO:0000256" key="7">
    <source>
        <dbReference type="SAM" id="SignalP"/>
    </source>
</evidence>
<reference evidence="9" key="1">
    <citation type="submission" date="2020-11" db="EMBL/GenBank/DDBJ databases">
        <authorList>
            <person name="Tran Van P."/>
        </authorList>
    </citation>
    <scope>NUCLEOTIDE SEQUENCE</scope>
</reference>
<evidence type="ECO:0000313" key="9">
    <source>
        <dbReference type="EMBL" id="CAD7282905.1"/>
    </source>
</evidence>
<keyword evidence="10" id="KW-1185">Reference proteome</keyword>
<evidence type="ECO:0000256" key="5">
    <source>
        <dbReference type="ARBA" id="ARBA00023180"/>
    </source>
</evidence>
<dbReference type="InterPro" id="IPR051940">
    <property type="entry name" value="Chitin_bind-dev_reg"/>
</dbReference>